<keyword evidence="1" id="KW-0808">Transferase</keyword>
<evidence type="ECO:0000256" key="6">
    <source>
        <dbReference type="ARBA" id="ARBA00022918"/>
    </source>
</evidence>
<accession>A0A8B6F8N1</accession>
<keyword evidence="9" id="KW-1185">Reference proteome</keyword>
<gene>
    <name evidence="8" type="ORF">MGAL_10B089123</name>
</gene>
<dbReference type="AlphaFoldDB" id="A0A8B6F8N1"/>
<evidence type="ECO:0000259" key="7">
    <source>
        <dbReference type="Pfam" id="PF17917"/>
    </source>
</evidence>
<dbReference type="PANTHER" id="PTHR37984">
    <property type="entry name" value="PROTEIN CBG26694"/>
    <property type="match status" value="1"/>
</dbReference>
<evidence type="ECO:0000313" key="8">
    <source>
        <dbReference type="EMBL" id="VDI45210.1"/>
    </source>
</evidence>
<evidence type="ECO:0000256" key="3">
    <source>
        <dbReference type="ARBA" id="ARBA00022722"/>
    </source>
</evidence>
<reference evidence="8" key="1">
    <citation type="submission" date="2018-11" db="EMBL/GenBank/DDBJ databases">
        <authorList>
            <person name="Alioto T."/>
            <person name="Alioto T."/>
        </authorList>
    </citation>
    <scope>NUCLEOTIDE SEQUENCE</scope>
</reference>
<keyword evidence="6" id="KW-0695">RNA-directed DNA polymerase</keyword>
<evidence type="ECO:0000256" key="1">
    <source>
        <dbReference type="ARBA" id="ARBA00022679"/>
    </source>
</evidence>
<keyword evidence="5" id="KW-0378">Hydrolase</keyword>
<keyword evidence="4" id="KW-0255">Endonuclease</keyword>
<dbReference type="InterPro" id="IPR043502">
    <property type="entry name" value="DNA/RNA_pol_sf"/>
</dbReference>
<dbReference type="GO" id="GO:0003824">
    <property type="term" value="F:catalytic activity"/>
    <property type="evidence" value="ECO:0007669"/>
    <property type="project" value="UniProtKB-KW"/>
</dbReference>
<keyword evidence="2" id="KW-0548">Nucleotidyltransferase</keyword>
<dbReference type="SUPFAM" id="SSF56672">
    <property type="entry name" value="DNA/RNA polymerases"/>
    <property type="match status" value="1"/>
</dbReference>
<dbReference type="EMBL" id="UYJE01006340">
    <property type="protein sequence ID" value="VDI45210.1"/>
    <property type="molecule type" value="Genomic_DNA"/>
</dbReference>
<evidence type="ECO:0000256" key="4">
    <source>
        <dbReference type="ARBA" id="ARBA00022759"/>
    </source>
</evidence>
<dbReference type="Pfam" id="PF17917">
    <property type="entry name" value="RT_RNaseH"/>
    <property type="match status" value="1"/>
</dbReference>
<feature type="domain" description="Reverse transcriptase RNase H-like" evidence="7">
    <location>
        <begin position="60"/>
        <end position="161"/>
    </location>
</feature>
<name>A0A8B6F8N1_MYTGA</name>
<evidence type="ECO:0000256" key="5">
    <source>
        <dbReference type="ARBA" id="ARBA00022801"/>
    </source>
</evidence>
<dbReference type="InterPro" id="IPR043128">
    <property type="entry name" value="Rev_trsase/Diguanyl_cyclase"/>
</dbReference>
<dbReference type="CDD" id="cd09274">
    <property type="entry name" value="RNase_HI_RT_Ty3"/>
    <property type="match status" value="1"/>
</dbReference>
<keyword evidence="3" id="KW-0540">Nuclease</keyword>
<comment type="caution">
    <text evidence="8">The sequence shown here is derived from an EMBL/GenBank/DDBJ whole genome shotgun (WGS) entry which is preliminary data.</text>
</comment>
<dbReference type="Proteomes" id="UP000596742">
    <property type="component" value="Unassembled WGS sequence"/>
</dbReference>
<organism evidence="8 9">
    <name type="scientific">Mytilus galloprovincialis</name>
    <name type="common">Mediterranean mussel</name>
    <dbReference type="NCBI Taxonomy" id="29158"/>
    <lineage>
        <taxon>Eukaryota</taxon>
        <taxon>Metazoa</taxon>
        <taxon>Spiralia</taxon>
        <taxon>Lophotrochozoa</taxon>
        <taxon>Mollusca</taxon>
        <taxon>Bivalvia</taxon>
        <taxon>Autobranchia</taxon>
        <taxon>Pteriomorphia</taxon>
        <taxon>Mytilida</taxon>
        <taxon>Mytiloidea</taxon>
        <taxon>Mytilidae</taxon>
        <taxon>Mytilinae</taxon>
        <taxon>Mytilus</taxon>
    </lineage>
</organism>
<evidence type="ECO:0000256" key="2">
    <source>
        <dbReference type="ARBA" id="ARBA00022695"/>
    </source>
</evidence>
<evidence type="ECO:0000313" key="9">
    <source>
        <dbReference type="Proteomes" id="UP000596742"/>
    </source>
</evidence>
<dbReference type="InterPro" id="IPR050951">
    <property type="entry name" value="Retrovirus_Pol_polyprotein"/>
</dbReference>
<protein>
    <recommendedName>
        <fullName evidence="7">Reverse transcriptase RNase H-like domain-containing protein</fullName>
    </recommendedName>
</protein>
<proteinExistence type="predicted"/>
<dbReference type="PANTHER" id="PTHR37984:SF5">
    <property type="entry name" value="PROTEIN NYNRIN-LIKE"/>
    <property type="match status" value="1"/>
</dbReference>
<dbReference type="Gene3D" id="3.30.70.270">
    <property type="match status" value="1"/>
</dbReference>
<dbReference type="InterPro" id="IPR041373">
    <property type="entry name" value="RT_RNaseH"/>
</dbReference>
<dbReference type="OrthoDB" id="6120917at2759"/>
<sequence length="172" mass="20079">MVILSNHQKWIFPMEDNLSEKWKRKLLKEENEFIWTHEQHQAFEKSKDIITRNPVLCVYDVSKPVTVSCDASQCGLGAMMIQDNTPVAYTSRSLTDSESRYTNIERELLGVPFGLERFHDYTYGKHILVESDHKPLEIIVKKSLGCATPRLQRMLLRLQKYDFSLKYIPGKD</sequence>